<dbReference type="InParanoid" id="M7XD76"/>
<dbReference type="EMBL" id="AMZY02000011">
    <property type="protein sequence ID" value="EMS32834.1"/>
    <property type="molecule type" value="Genomic_DNA"/>
</dbReference>
<accession>M7XD76</accession>
<dbReference type="AlphaFoldDB" id="M7XD76"/>
<organism evidence="1 2">
    <name type="scientific">Mariniradius saccharolyticus AK6</name>
    <dbReference type="NCBI Taxonomy" id="1239962"/>
    <lineage>
        <taxon>Bacteria</taxon>
        <taxon>Pseudomonadati</taxon>
        <taxon>Bacteroidota</taxon>
        <taxon>Cytophagia</taxon>
        <taxon>Cytophagales</taxon>
        <taxon>Cyclobacteriaceae</taxon>
        <taxon>Mariniradius</taxon>
    </lineage>
</organism>
<reference evidence="1" key="1">
    <citation type="submission" date="2013-01" db="EMBL/GenBank/DDBJ databases">
        <title>Genome assembly of Mariniradius saccharolyticus AK6.</title>
        <authorList>
            <person name="Vaidya B."/>
            <person name="Khatri I."/>
            <person name="Tanuku N.R.S."/>
            <person name="Subramanian S."/>
            <person name="Pinnaka A."/>
        </authorList>
    </citation>
    <scope>NUCLEOTIDE SEQUENCE [LARGE SCALE GENOMIC DNA]</scope>
    <source>
        <strain evidence="1">AK6</strain>
    </source>
</reference>
<protein>
    <submittedName>
        <fullName evidence="1">Uncharacterized protein</fullName>
    </submittedName>
</protein>
<proteinExistence type="predicted"/>
<dbReference type="STRING" id="1239962.C943_00840"/>
<sequence>MKNINNIVDITPNRDDIINIEDIQSLCGSLKETVNNERRQFISTFLLSDFRTDTWCIDN</sequence>
<evidence type="ECO:0000313" key="1">
    <source>
        <dbReference type="EMBL" id="EMS32834.1"/>
    </source>
</evidence>
<evidence type="ECO:0000313" key="2">
    <source>
        <dbReference type="Proteomes" id="UP000010953"/>
    </source>
</evidence>
<gene>
    <name evidence="1" type="ORF">C943_00840</name>
</gene>
<keyword evidence="2" id="KW-1185">Reference proteome</keyword>
<comment type="caution">
    <text evidence="1">The sequence shown here is derived from an EMBL/GenBank/DDBJ whole genome shotgun (WGS) entry which is preliminary data.</text>
</comment>
<name>M7XD76_9BACT</name>
<dbReference type="Proteomes" id="UP000010953">
    <property type="component" value="Unassembled WGS sequence"/>
</dbReference>